<reference evidence="2" key="1">
    <citation type="journal article" date="2013" name="Nat. Genet.">
        <title>The duck genome and transcriptome provide insight into an avian influenza virus reservoir species.</title>
        <authorList>
            <person name="Huang Y."/>
            <person name="Li Y."/>
            <person name="Burt D.W."/>
            <person name="Chen H."/>
            <person name="Zhang Y."/>
            <person name="Qian W."/>
            <person name="Kim H."/>
            <person name="Gan S."/>
            <person name="Zhao Y."/>
            <person name="Li J."/>
            <person name="Yi K."/>
            <person name="Feng H."/>
            <person name="Zhu P."/>
            <person name="Li B."/>
            <person name="Liu Q."/>
            <person name="Fairley S."/>
            <person name="Magor K.E."/>
            <person name="Du Z."/>
            <person name="Hu X."/>
            <person name="Goodman L."/>
            <person name="Tafer H."/>
            <person name="Vignal A."/>
            <person name="Lee T."/>
            <person name="Kim K.W."/>
            <person name="Sheng Z."/>
            <person name="An Y."/>
            <person name="Searle S."/>
            <person name="Herrero J."/>
            <person name="Groenen M.A."/>
            <person name="Crooijmans R.P."/>
            <person name="Faraut T."/>
            <person name="Cai Q."/>
            <person name="Webster R.G."/>
            <person name="Aldridge J.R."/>
            <person name="Warren W.C."/>
            <person name="Bartschat S."/>
            <person name="Kehr S."/>
            <person name="Marz M."/>
            <person name="Stadler P.F."/>
            <person name="Smith J."/>
            <person name="Kraus R.H."/>
            <person name="Zhao Y."/>
            <person name="Ren L."/>
            <person name="Fei J."/>
            <person name="Morisson M."/>
            <person name="Kaiser P."/>
            <person name="Griffin D.K."/>
            <person name="Rao M."/>
            <person name="Pitel F."/>
            <person name="Wang J."/>
            <person name="Li N."/>
        </authorList>
    </citation>
    <scope>NUCLEOTIDE SEQUENCE [LARGE SCALE GENOMIC DNA]</scope>
</reference>
<name>R0KCX5_ANAPL</name>
<gene>
    <name evidence="1" type="ORF">Anapl_05528</name>
</gene>
<feature type="non-terminal residue" evidence="1">
    <location>
        <position position="1"/>
    </location>
</feature>
<evidence type="ECO:0000313" key="1">
    <source>
        <dbReference type="EMBL" id="EOB08226.1"/>
    </source>
</evidence>
<protein>
    <submittedName>
        <fullName evidence="1">Uncharacterized protein</fullName>
    </submittedName>
</protein>
<sequence>SEVNTWIAARFEINRSWIDNFPFTEIR</sequence>
<evidence type="ECO:0000313" key="2">
    <source>
        <dbReference type="Proteomes" id="UP000296049"/>
    </source>
</evidence>
<dbReference type="EMBL" id="KB742464">
    <property type="protein sequence ID" value="EOB08226.1"/>
    <property type="molecule type" value="Genomic_DNA"/>
</dbReference>
<organism evidence="1 2">
    <name type="scientific">Anas platyrhynchos</name>
    <name type="common">Mallard</name>
    <name type="synonym">Anas boschas</name>
    <dbReference type="NCBI Taxonomy" id="8839"/>
    <lineage>
        <taxon>Eukaryota</taxon>
        <taxon>Metazoa</taxon>
        <taxon>Chordata</taxon>
        <taxon>Craniata</taxon>
        <taxon>Vertebrata</taxon>
        <taxon>Euteleostomi</taxon>
        <taxon>Archelosauria</taxon>
        <taxon>Archosauria</taxon>
        <taxon>Dinosauria</taxon>
        <taxon>Saurischia</taxon>
        <taxon>Theropoda</taxon>
        <taxon>Coelurosauria</taxon>
        <taxon>Aves</taxon>
        <taxon>Neognathae</taxon>
        <taxon>Galloanserae</taxon>
        <taxon>Anseriformes</taxon>
        <taxon>Anatidae</taxon>
        <taxon>Anatinae</taxon>
        <taxon>Anas</taxon>
    </lineage>
</organism>
<feature type="non-terminal residue" evidence="1">
    <location>
        <position position="27"/>
    </location>
</feature>
<dbReference type="AlphaFoldDB" id="R0KCX5"/>
<keyword evidence="2" id="KW-1185">Reference proteome</keyword>
<dbReference type="Proteomes" id="UP000296049">
    <property type="component" value="Unassembled WGS sequence"/>
</dbReference>
<proteinExistence type="predicted"/>
<accession>R0KCX5</accession>